<organism evidence="1 2">
    <name type="scientific">candidate division WWE3 bacterium GW2011_GWB1_47_11</name>
    <dbReference type="NCBI Taxonomy" id="1619117"/>
    <lineage>
        <taxon>Bacteria</taxon>
        <taxon>Katanobacteria</taxon>
    </lineage>
</organism>
<dbReference type="Proteomes" id="UP000034684">
    <property type="component" value="Unassembled WGS sequence"/>
</dbReference>
<evidence type="ECO:0000313" key="2">
    <source>
        <dbReference type="Proteomes" id="UP000034684"/>
    </source>
</evidence>
<dbReference type="AlphaFoldDB" id="A0A0G1UEA0"/>
<dbReference type="EMBL" id="LCNN01000037">
    <property type="protein sequence ID" value="KKU56030.1"/>
    <property type="molecule type" value="Genomic_DNA"/>
</dbReference>
<comment type="caution">
    <text evidence="1">The sequence shown here is derived from an EMBL/GenBank/DDBJ whole genome shotgun (WGS) entry which is preliminary data.</text>
</comment>
<sequence>MAEYREGFNPVSYYEIYDYKDLAAKISTDPLTPEGITQFLEANRIDYEMDSTNSEGWGESVAPVAPGHFRIGIGSSTQDQREITWLHELGHLIYRAGGTFRQPHHNYMESLLESEATRFREDHPQFVQEAYLKYVR</sequence>
<accession>A0A0G1UEA0</accession>
<protein>
    <submittedName>
        <fullName evidence="1">Uncharacterized protein</fullName>
    </submittedName>
</protein>
<gene>
    <name evidence="1" type="ORF">UX79_C0037G0002</name>
</gene>
<proteinExistence type="predicted"/>
<reference evidence="1 2" key="1">
    <citation type="journal article" date="2015" name="Nature">
        <title>rRNA introns, odd ribosomes, and small enigmatic genomes across a large radiation of phyla.</title>
        <authorList>
            <person name="Brown C.T."/>
            <person name="Hug L.A."/>
            <person name="Thomas B.C."/>
            <person name="Sharon I."/>
            <person name="Castelle C.J."/>
            <person name="Singh A."/>
            <person name="Wilkins M.J."/>
            <person name="Williams K.H."/>
            <person name="Banfield J.F."/>
        </authorList>
    </citation>
    <scope>NUCLEOTIDE SEQUENCE [LARGE SCALE GENOMIC DNA]</scope>
</reference>
<evidence type="ECO:0000313" key="1">
    <source>
        <dbReference type="EMBL" id="KKU56030.1"/>
    </source>
</evidence>
<name>A0A0G1UEA0_UNCKA</name>